<dbReference type="Proteomes" id="UP001497623">
    <property type="component" value="Unassembled WGS sequence"/>
</dbReference>
<dbReference type="InterPro" id="IPR029063">
    <property type="entry name" value="SAM-dependent_MTases_sf"/>
</dbReference>
<comment type="similarity">
    <text evidence="1">Belongs to the class I-like SAM-binding methyltransferase superfamily. RNA methyltransferase RlmE family.</text>
</comment>
<keyword evidence="3" id="KW-0489">Methyltransferase</keyword>
<dbReference type="PANTHER" id="PTHR10920:SF18">
    <property type="entry name" value="RRNA METHYLTRANSFERASE 2, MITOCHONDRIAL"/>
    <property type="match status" value="1"/>
</dbReference>
<dbReference type="SUPFAM" id="SSF53335">
    <property type="entry name" value="S-adenosyl-L-methionine-dependent methyltransferases"/>
    <property type="match status" value="1"/>
</dbReference>
<dbReference type="PANTHER" id="PTHR10920">
    <property type="entry name" value="RIBOSOMAL RNA METHYLTRANSFERASE"/>
    <property type="match status" value="1"/>
</dbReference>
<keyword evidence="4" id="KW-0808">Transferase</keyword>
<protein>
    <recommendedName>
        <fullName evidence="6">rRNA methyltransferase 2, mitochondrial</fullName>
    </recommendedName>
</protein>
<feature type="non-terminal residue" evidence="9">
    <location>
        <position position="260"/>
    </location>
</feature>
<feature type="active site" description="Proton acceptor" evidence="7">
    <location>
        <position position="216"/>
    </location>
</feature>
<sequence length="260" mass="28923">MALRALNLTRNPQVLIVKTLATCATINDGTLIKAFCTSPILRKVIPKKKGKSSHDWLTRQLNDPYVKLAKFDQYRARSAYKLREIDDRHKFLCPGQVVVECGAAPGAWTQVAISRINSMPKDENRPQGMMIGVDLLPIQPLPGATLLSGADFTLPETQEQITNLLNGKKVDVVLSDMAPNATGTKSLDHDLIMALAYSALRFAIHNSGRNATFLCKVWEGHRDKKLLEDLEKFYNSVKIIKPPSSRSNSSEKFAFARGFK</sequence>
<evidence type="ECO:0000256" key="6">
    <source>
        <dbReference type="ARBA" id="ARBA00041184"/>
    </source>
</evidence>
<evidence type="ECO:0000256" key="4">
    <source>
        <dbReference type="ARBA" id="ARBA00022679"/>
    </source>
</evidence>
<keyword evidence="5 7" id="KW-0949">S-adenosyl-L-methionine</keyword>
<evidence type="ECO:0000313" key="10">
    <source>
        <dbReference type="Proteomes" id="UP001497623"/>
    </source>
</evidence>
<keyword evidence="2" id="KW-0698">rRNA processing</keyword>
<evidence type="ECO:0000256" key="3">
    <source>
        <dbReference type="ARBA" id="ARBA00022603"/>
    </source>
</evidence>
<evidence type="ECO:0000256" key="5">
    <source>
        <dbReference type="ARBA" id="ARBA00022691"/>
    </source>
</evidence>
<dbReference type="EMBL" id="CAXKWB010040019">
    <property type="protein sequence ID" value="CAL4154151.1"/>
    <property type="molecule type" value="Genomic_DNA"/>
</dbReference>
<keyword evidence="10" id="KW-1185">Reference proteome</keyword>
<dbReference type="InterPro" id="IPR015507">
    <property type="entry name" value="rRNA-MeTfrase_E"/>
</dbReference>
<reference evidence="9 10" key="1">
    <citation type="submission" date="2024-05" db="EMBL/GenBank/DDBJ databases">
        <authorList>
            <person name="Wallberg A."/>
        </authorList>
    </citation>
    <scope>NUCLEOTIDE SEQUENCE [LARGE SCALE GENOMIC DNA]</scope>
</reference>
<dbReference type="PIRSF" id="PIRSF005461">
    <property type="entry name" value="23S_rRNA_mtase"/>
    <property type="match status" value="1"/>
</dbReference>
<gene>
    <name evidence="9" type="ORF">MNOR_LOCUS31287</name>
</gene>
<organism evidence="9 10">
    <name type="scientific">Meganyctiphanes norvegica</name>
    <name type="common">Northern krill</name>
    <name type="synonym">Thysanopoda norvegica</name>
    <dbReference type="NCBI Taxonomy" id="48144"/>
    <lineage>
        <taxon>Eukaryota</taxon>
        <taxon>Metazoa</taxon>
        <taxon>Ecdysozoa</taxon>
        <taxon>Arthropoda</taxon>
        <taxon>Crustacea</taxon>
        <taxon>Multicrustacea</taxon>
        <taxon>Malacostraca</taxon>
        <taxon>Eumalacostraca</taxon>
        <taxon>Eucarida</taxon>
        <taxon>Euphausiacea</taxon>
        <taxon>Euphausiidae</taxon>
        <taxon>Meganyctiphanes</taxon>
    </lineage>
</organism>
<dbReference type="GO" id="GO:0008650">
    <property type="term" value="F:rRNA (uridine-2'-O-)-methyltransferase activity"/>
    <property type="evidence" value="ECO:0007669"/>
    <property type="project" value="TreeGrafter"/>
</dbReference>
<dbReference type="InterPro" id="IPR050082">
    <property type="entry name" value="RNA_methyltr_RlmE"/>
</dbReference>
<dbReference type="GO" id="GO:0005739">
    <property type="term" value="C:mitochondrion"/>
    <property type="evidence" value="ECO:0007669"/>
    <property type="project" value="TreeGrafter"/>
</dbReference>
<dbReference type="Pfam" id="PF01728">
    <property type="entry name" value="FtsJ"/>
    <property type="match status" value="1"/>
</dbReference>
<name>A0AAV2S1R9_MEGNR</name>
<dbReference type="InterPro" id="IPR002877">
    <property type="entry name" value="RNA_MeTrfase_FtsJ_dom"/>
</dbReference>
<evidence type="ECO:0000256" key="1">
    <source>
        <dbReference type="ARBA" id="ARBA00009258"/>
    </source>
</evidence>
<evidence type="ECO:0000256" key="7">
    <source>
        <dbReference type="PIRSR" id="PIRSR005461-1"/>
    </source>
</evidence>
<evidence type="ECO:0000256" key="2">
    <source>
        <dbReference type="ARBA" id="ARBA00022552"/>
    </source>
</evidence>
<evidence type="ECO:0000313" key="9">
    <source>
        <dbReference type="EMBL" id="CAL4154151.1"/>
    </source>
</evidence>
<proteinExistence type="inferred from homology"/>
<dbReference type="AlphaFoldDB" id="A0AAV2S1R9"/>
<evidence type="ECO:0000259" key="8">
    <source>
        <dbReference type="Pfam" id="PF01728"/>
    </source>
</evidence>
<comment type="caution">
    <text evidence="9">The sequence shown here is derived from an EMBL/GenBank/DDBJ whole genome shotgun (WGS) entry which is preliminary data.</text>
</comment>
<feature type="domain" description="Ribosomal RNA methyltransferase FtsJ" evidence="8">
    <location>
        <begin position="74"/>
        <end position="259"/>
    </location>
</feature>
<dbReference type="HAMAP" id="MF_01547">
    <property type="entry name" value="RNA_methyltr_E"/>
    <property type="match status" value="1"/>
</dbReference>
<dbReference type="Gene3D" id="3.40.50.150">
    <property type="entry name" value="Vaccinia Virus protein VP39"/>
    <property type="match status" value="1"/>
</dbReference>
<accession>A0AAV2S1R9</accession>